<keyword evidence="2" id="KW-1185">Reference proteome</keyword>
<dbReference type="EMBL" id="JAWXYG010000002">
    <property type="protein sequence ID" value="KAK4280361.1"/>
    <property type="molecule type" value="Genomic_DNA"/>
</dbReference>
<dbReference type="AlphaFoldDB" id="A0AAE1N082"/>
<dbReference type="Proteomes" id="UP001293593">
    <property type="component" value="Unassembled WGS sequence"/>
</dbReference>
<gene>
    <name evidence="1" type="ORF">QN277_011993</name>
</gene>
<sequence length="107" mass="12384">MRNENPVPGLARINPTTRIFRSPSQYAFPIRDKGTHVVFEKSLLCTFSTLDEYLELFLTRVDGSRRRMASTGEEGLLEFQTIRQTFQNLRQTLDDLTRNGFSVVRLT</sequence>
<comment type="caution">
    <text evidence="1">The sequence shown here is derived from an EMBL/GenBank/DDBJ whole genome shotgun (WGS) entry which is preliminary data.</text>
</comment>
<evidence type="ECO:0000313" key="2">
    <source>
        <dbReference type="Proteomes" id="UP001293593"/>
    </source>
</evidence>
<proteinExistence type="predicted"/>
<protein>
    <submittedName>
        <fullName evidence="1">Uncharacterized protein</fullName>
    </submittedName>
</protein>
<accession>A0AAE1N082</accession>
<organism evidence="1 2">
    <name type="scientific">Acacia crassicarpa</name>
    <name type="common">northern wattle</name>
    <dbReference type="NCBI Taxonomy" id="499986"/>
    <lineage>
        <taxon>Eukaryota</taxon>
        <taxon>Viridiplantae</taxon>
        <taxon>Streptophyta</taxon>
        <taxon>Embryophyta</taxon>
        <taxon>Tracheophyta</taxon>
        <taxon>Spermatophyta</taxon>
        <taxon>Magnoliopsida</taxon>
        <taxon>eudicotyledons</taxon>
        <taxon>Gunneridae</taxon>
        <taxon>Pentapetalae</taxon>
        <taxon>rosids</taxon>
        <taxon>fabids</taxon>
        <taxon>Fabales</taxon>
        <taxon>Fabaceae</taxon>
        <taxon>Caesalpinioideae</taxon>
        <taxon>mimosoid clade</taxon>
        <taxon>Acacieae</taxon>
        <taxon>Acacia</taxon>
    </lineage>
</organism>
<name>A0AAE1N082_9FABA</name>
<evidence type="ECO:0000313" key="1">
    <source>
        <dbReference type="EMBL" id="KAK4280361.1"/>
    </source>
</evidence>
<reference evidence="1" key="1">
    <citation type="submission" date="2023-10" db="EMBL/GenBank/DDBJ databases">
        <title>Chromosome-level genome of the transformable northern wattle, Acacia crassicarpa.</title>
        <authorList>
            <person name="Massaro I."/>
            <person name="Sinha N.R."/>
            <person name="Poethig S."/>
            <person name="Leichty A.R."/>
        </authorList>
    </citation>
    <scope>NUCLEOTIDE SEQUENCE</scope>
    <source>
        <strain evidence="1">Acra3RX</strain>
        <tissue evidence="1">Leaf</tissue>
    </source>
</reference>